<keyword evidence="2 7" id="KW-0812">Transmembrane</keyword>
<evidence type="ECO:0000259" key="8">
    <source>
        <dbReference type="PROSITE" id="PS50893"/>
    </source>
</evidence>
<dbReference type="Pfam" id="PF00005">
    <property type="entry name" value="ABC_tran"/>
    <property type="match status" value="1"/>
</dbReference>
<dbReference type="GO" id="GO:0016887">
    <property type="term" value="F:ATP hydrolysis activity"/>
    <property type="evidence" value="ECO:0007669"/>
    <property type="project" value="InterPro"/>
</dbReference>
<proteinExistence type="predicted"/>
<reference evidence="10 11" key="1">
    <citation type="submission" date="2016-11" db="EMBL/GenBank/DDBJ databases">
        <authorList>
            <person name="Jaros S."/>
            <person name="Januszkiewicz K."/>
            <person name="Wedrychowicz H."/>
        </authorList>
    </citation>
    <scope>NUCLEOTIDE SEQUENCE [LARGE SCALE GENOMIC DNA]</scope>
    <source>
        <strain evidence="10 11">DSM 17477</strain>
    </source>
</reference>
<feature type="domain" description="ABC transporter" evidence="8">
    <location>
        <begin position="333"/>
        <end position="550"/>
    </location>
</feature>
<dbReference type="GO" id="GO:0015421">
    <property type="term" value="F:ABC-type oligopeptide transporter activity"/>
    <property type="evidence" value="ECO:0007669"/>
    <property type="project" value="TreeGrafter"/>
</dbReference>
<dbReference type="Gene3D" id="3.40.50.300">
    <property type="entry name" value="P-loop containing nucleotide triphosphate hydrolases"/>
    <property type="match status" value="1"/>
</dbReference>
<dbReference type="InterPro" id="IPR039421">
    <property type="entry name" value="Type_1_exporter"/>
</dbReference>
<evidence type="ECO:0000256" key="5">
    <source>
        <dbReference type="ARBA" id="ARBA00022989"/>
    </source>
</evidence>
<evidence type="ECO:0000256" key="4">
    <source>
        <dbReference type="ARBA" id="ARBA00022840"/>
    </source>
</evidence>
<name>A0A1M6AV32_9FIRM</name>
<dbReference type="GO" id="GO:0005886">
    <property type="term" value="C:plasma membrane"/>
    <property type="evidence" value="ECO:0007669"/>
    <property type="project" value="UniProtKB-SubCell"/>
</dbReference>
<feature type="transmembrane region" description="Helical" evidence="7">
    <location>
        <begin position="241"/>
        <end position="265"/>
    </location>
</feature>
<dbReference type="SUPFAM" id="SSF52540">
    <property type="entry name" value="P-loop containing nucleoside triphosphate hydrolases"/>
    <property type="match status" value="1"/>
</dbReference>
<organism evidence="10 11">
    <name type="scientific">Dethiosulfatibacter aminovorans DSM 17477</name>
    <dbReference type="NCBI Taxonomy" id="1121476"/>
    <lineage>
        <taxon>Bacteria</taxon>
        <taxon>Bacillati</taxon>
        <taxon>Bacillota</taxon>
        <taxon>Tissierellia</taxon>
        <taxon>Dethiosulfatibacter</taxon>
    </lineage>
</organism>
<dbReference type="InterPro" id="IPR011527">
    <property type="entry name" value="ABC1_TM_dom"/>
</dbReference>
<keyword evidence="11" id="KW-1185">Reference proteome</keyword>
<gene>
    <name evidence="10" type="ORF">SAMN02745751_00252</name>
</gene>
<dbReference type="InterPro" id="IPR027417">
    <property type="entry name" value="P-loop_NTPase"/>
</dbReference>
<dbReference type="PROSITE" id="PS50929">
    <property type="entry name" value="ABC_TM1F"/>
    <property type="match status" value="1"/>
</dbReference>
<dbReference type="PANTHER" id="PTHR43394">
    <property type="entry name" value="ATP-DEPENDENT PERMEASE MDL1, MITOCHONDRIAL"/>
    <property type="match status" value="1"/>
</dbReference>
<evidence type="ECO:0000313" key="10">
    <source>
        <dbReference type="EMBL" id="SHI40083.1"/>
    </source>
</evidence>
<dbReference type="Pfam" id="PF00664">
    <property type="entry name" value="ABC_membrane"/>
    <property type="match status" value="1"/>
</dbReference>
<dbReference type="PROSITE" id="PS00211">
    <property type="entry name" value="ABC_TRANSPORTER_1"/>
    <property type="match status" value="1"/>
</dbReference>
<dbReference type="InterPro" id="IPR003593">
    <property type="entry name" value="AAA+_ATPase"/>
</dbReference>
<dbReference type="InterPro" id="IPR036640">
    <property type="entry name" value="ABC1_TM_sf"/>
</dbReference>
<accession>A0A1M6AV32</accession>
<feature type="transmembrane region" description="Helical" evidence="7">
    <location>
        <begin position="160"/>
        <end position="178"/>
    </location>
</feature>
<feature type="domain" description="ABC transmembrane type-1" evidence="9">
    <location>
        <begin position="21"/>
        <end position="303"/>
    </location>
</feature>
<keyword evidence="5 7" id="KW-1133">Transmembrane helix</keyword>
<dbReference type="PROSITE" id="PS50893">
    <property type="entry name" value="ABC_TRANSPORTER_2"/>
    <property type="match status" value="1"/>
</dbReference>
<evidence type="ECO:0000256" key="3">
    <source>
        <dbReference type="ARBA" id="ARBA00022741"/>
    </source>
</evidence>
<feature type="transmembrane region" description="Helical" evidence="7">
    <location>
        <begin position="57"/>
        <end position="83"/>
    </location>
</feature>
<feature type="transmembrane region" description="Helical" evidence="7">
    <location>
        <begin position="20"/>
        <end position="45"/>
    </location>
</feature>
<keyword evidence="3" id="KW-0547">Nucleotide-binding</keyword>
<dbReference type="EMBL" id="FQZL01000004">
    <property type="protein sequence ID" value="SHI40083.1"/>
    <property type="molecule type" value="Genomic_DNA"/>
</dbReference>
<dbReference type="Proteomes" id="UP000184052">
    <property type="component" value="Unassembled WGS sequence"/>
</dbReference>
<dbReference type="AlphaFoldDB" id="A0A1M6AV32"/>
<dbReference type="InterPro" id="IPR003439">
    <property type="entry name" value="ABC_transporter-like_ATP-bd"/>
</dbReference>
<feature type="transmembrane region" description="Helical" evidence="7">
    <location>
        <begin position="131"/>
        <end position="154"/>
    </location>
</feature>
<keyword evidence="6 7" id="KW-0472">Membrane</keyword>
<dbReference type="InterPro" id="IPR017871">
    <property type="entry name" value="ABC_transporter-like_CS"/>
</dbReference>
<protein>
    <submittedName>
        <fullName evidence="10">ATP-binding cassette, subfamily B, MsbA</fullName>
    </submittedName>
</protein>
<dbReference type="CDD" id="cd07346">
    <property type="entry name" value="ABC_6TM_exporters"/>
    <property type="match status" value="1"/>
</dbReference>
<sequence length="550" mass="62406">MEKNNMKILLHYFAKFRKSIILGVVGIFVLSLFLLPTPFITRYIIDDLIPNKNTTMLISLLLILLLFIILQKVISYLTSYIFIKINSKIIIDLRSDLLKKILMMKVREKEQFTTGYLISRIQDDTKALQSLFVNSFAGILREILKFIFGFIALLYLDVKLALITFSLLPVYIMLTYHYTVKIKQKSSDTYEKTALMTSQLEESLSLSDVFKIFGKEILGVEKYHTRLIDNYTSYMELSRNVILNGVLPVFILDLIPIIIIGIGGLRIIEGTFTLGSLVAFTNFISFIFGPANRIIGTNIQIQQGLVALDRVVKFWNIQAEESGTKTLQKIRNIEFDNVSFRYPQSPDKIVIQDLNLEIMDCNCIGLKGISGKGKSTVAKLMLRLYSPQSGLIKINGLDIMEYDVNNIRNKIGYVAQEPLLMNDSILNNVLLGLDKDKEAELSFDDKKLMAMKALDLSSAGFVYELPDGIFYQVKNYGDSLSVGQKQRIAIARVLINQPDVIILDEATANLDSESEAKIFETFNRLAKDIITIIISHDMKILSNCDKIIEL</sequence>
<dbReference type="SUPFAM" id="SSF90123">
    <property type="entry name" value="ABC transporter transmembrane region"/>
    <property type="match status" value="1"/>
</dbReference>
<evidence type="ECO:0000256" key="7">
    <source>
        <dbReference type="SAM" id="Phobius"/>
    </source>
</evidence>
<dbReference type="Gene3D" id="1.20.1560.10">
    <property type="entry name" value="ABC transporter type 1, transmembrane domain"/>
    <property type="match status" value="1"/>
</dbReference>
<evidence type="ECO:0000256" key="2">
    <source>
        <dbReference type="ARBA" id="ARBA00022692"/>
    </source>
</evidence>
<evidence type="ECO:0000256" key="6">
    <source>
        <dbReference type="ARBA" id="ARBA00023136"/>
    </source>
</evidence>
<feature type="transmembrane region" description="Helical" evidence="7">
    <location>
        <begin position="271"/>
        <end position="291"/>
    </location>
</feature>
<dbReference type="SMART" id="SM00382">
    <property type="entry name" value="AAA"/>
    <property type="match status" value="1"/>
</dbReference>
<dbReference type="GO" id="GO:0005524">
    <property type="term" value="F:ATP binding"/>
    <property type="evidence" value="ECO:0007669"/>
    <property type="project" value="UniProtKB-KW"/>
</dbReference>
<dbReference type="STRING" id="1121476.SAMN02745751_00252"/>
<comment type="subcellular location">
    <subcellularLocation>
        <location evidence="1">Cell membrane</location>
        <topology evidence="1">Multi-pass membrane protein</topology>
    </subcellularLocation>
</comment>
<evidence type="ECO:0000313" key="11">
    <source>
        <dbReference type="Proteomes" id="UP000184052"/>
    </source>
</evidence>
<keyword evidence="4 10" id="KW-0067">ATP-binding</keyword>
<evidence type="ECO:0000256" key="1">
    <source>
        <dbReference type="ARBA" id="ARBA00004651"/>
    </source>
</evidence>
<evidence type="ECO:0000259" key="9">
    <source>
        <dbReference type="PROSITE" id="PS50929"/>
    </source>
</evidence>
<dbReference type="PANTHER" id="PTHR43394:SF1">
    <property type="entry name" value="ATP-BINDING CASSETTE SUB-FAMILY B MEMBER 10, MITOCHONDRIAL"/>
    <property type="match status" value="1"/>
</dbReference>
<dbReference type="RefSeq" id="WP_073045876.1">
    <property type="nucleotide sequence ID" value="NZ_FQZL01000004.1"/>
</dbReference>